<dbReference type="Proteomes" id="UP000249819">
    <property type="component" value="Unassembled WGS sequence"/>
</dbReference>
<comment type="caution">
    <text evidence="1">The sequence shown here is derived from an EMBL/GenBank/DDBJ whole genome shotgun (WGS) entry which is preliminary data.</text>
</comment>
<dbReference type="EMBL" id="QLMA01000005">
    <property type="protein sequence ID" value="RAJ80099.1"/>
    <property type="molecule type" value="Genomic_DNA"/>
</dbReference>
<accession>A0A327VVY6</accession>
<dbReference type="OrthoDB" id="636834at2"/>
<name>A0A327VVY6_9BACT</name>
<organism evidence="1 2">
    <name type="scientific">Chitinophaga dinghuensis</name>
    <dbReference type="NCBI Taxonomy" id="1539050"/>
    <lineage>
        <taxon>Bacteria</taxon>
        <taxon>Pseudomonadati</taxon>
        <taxon>Bacteroidota</taxon>
        <taxon>Chitinophagia</taxon>
        <taxon>Chitinophagales</taxon>
        <taxon>Chitinophagaceae</taxon>
        <taxon>Chitinophaga</taxon>
    </lineage>
</organism>
<sequence>MQRRFSLEWFELFISKTLLSANLNHAVITANFVRDSIQKAAEEKDRIRLELLQEMFTASNEEGMRVSVQRYQLLLIHLLDELHNQEIKDTGNQLFRKLCYYLRECLKELLALIENHFTRYFDLEQKVPESYLSICRKEISQEIDELENRFYSHKQDAKLVQILINHIRAFIANSRVQLTYRDFMYLKDSWGELLHSRIYGKQGRSFPLLVELLIRINYNSPMFANYFIQDYMGALLSKAGTVDEKMGIIHRLKSRVKEVNRLPNLRMLPGYPDIEDQIAEMLQEELSFLQSTGSNPVGAETAPSDYKVQTTLPVPLLAATIRVFKDSGVILNTNIKKLLEFISANYSSMKQENISYTHLHSSYYEIDQRNKDRLYDMLMQLAKECRKL</sequence>
<evidence type="ECO:0000313" key="1">
    <source>
        <dbReference type="EMBL" id="RAJ80099.1"/>
    </source>
</evidence>
<dbReference type="AlphaFoldDB" id="A0A327VVY6"/>
<keyword evidence="2" id="KW-1185">Reference proteome</keyword>
<dbReference type="RefSeq" id="WP_111593119.1">
    <property type="nucleotide sequence ID" value="NZ_QLMA01000005.1"/>
</dbReference>
<proteinExistence type="predicted"/>
<gene>
    <name evidence="1" type="ORF">CLV59_105206</name>
</gene>
<reference evidence="1 2" key="1">
    <citation type="submission" date="2018-06" db="EMBL/GenBank/DDBJ databases">
        <title>Genomic Encyclopedia of Archaeal and Bacterial Type Strains, Phase II (KMG-II): from individual species to whole genera.</title>
        <authorList>
            <person name="Goeker M."/>
        </authorList>
    </citation>
    <scope>NUCLEOTIDE SEQUENCE [LARGE SCALE GENOMIC DNA]</scope>
    <source>
        <strain evidence="1 2">DSM 29821</strain>
    </source>
</reference>
<evidence type="ECO:0000313" key="2">
    <source>
        <dbReference type="Proteomes" id="UP000249819"/>
    </source>
</evidence>
<protein>
    <submittedName>
        <fullName evidence="1">Uncharacterized protein</fullName>
    </submittedName>
</protein>